<sequence>MDRFKKSLLAMPKSKKRILQVATDIVLVWMALWLAFIVRLGAADLFGPPFKYAWLFILAPVVSIPLFIRLGMYRAVMRYFGNDALIAIIKAVTLSSLMLAVIAYFFESSDQPIPRSVIFNYWFLALVIIGGLRLCMRQYFMGDWFTASPNALLDSMDFQERKVAIYGAGVAGNQLVAALRMGRFLKPVAFIDDDPSIANRTIAGLHVYKPSGIEAMMATTGAQEVLLALPSISRSRRHEILSVLERFPLHVRSVPDLTDLASGKVKVEDIREVDIADLLGRDSVPASPSLLRSCVTDKAVMVTGAGGSIGSELCRQILALEPRLIVLYEHSEFNLYSIHKELEQLVIASFSEVQLVPILGSVSNSKKLLDVMKTWRVQTLYHAAAYKQVPIVEQNIAEGVLNNVMGTLYTAQAALCAGVENFVLISTDKAVRPTNIMGTTKRLAEMVLQALSRELAPTLFGDPSNISHVNKTRFTMVRFGNVLGSSGSVIPLFRQQIKAGGPVTVTHPEITRYFMTIPEAAQLVIQAGSMGEGGDVFVLNMGEPVRILGLAEKMVQYSGLCVRSDENPAGDIEIKFTGLRPGEKLYEELLIGEDVSATEHSMIMKANEEYLPWGTFKSKLAELLEAVDREDYQKLRLSLVDMVTGYTPEASIADLTYRQKNIRIE</sequence>
<comment type="similarity">
    <text evidence="1">Belongs to the polysaccharide synthase family.</text>
</comment>
<dbReference type="SUPFAM" id="SSF51735">
    <property type="entry name" value="NAD(P)-binding Rossmann-fold domains"/>
    <property type="match status" value="2"/>
</dbReference>
<feature type="transmembrane region" description="Helical" evidence="2">
    <location>
        <begin position="52"/>
        <end position="72"/>
    </location>
</feature>
<dbReference type="CDD" id="cd05237">
    <property type="entry name" value="UDP_invert_4-6DH_SDR_e"/>
    <property type="match status" value="1"/>
</dbReference>
<dbReference type="Proteomes" id="UP001476583">
    <property type="component" value="Chromosome"/>
</dbReference>
<gene>
    <name evidence="4" type="ORF">WG219_07830</name>
</gene>
<organism evidence="4 5">
    <name type="scientific">Ectopseudomonas mendocina</name>
    <name type="common">Pseudomonas mendocina</name>
    <dbReference type="NCBI Taxonomy" id="300"/>
    <lineage>
        <taxon>Bacteria</taxon>
        <taxon>Pseudomonadati</taxon>
        <taxon>Pseudomonadota</taxon>
        <taxon>Gammaproteobacteria</taxon>
        <taxon>Pseudomonadales</taxon>
        <taxon>Pseudomonadaceae</taxon>
        <taxon>Ectopseudomonas</taxon>
    </lineage>
</organism>
<dbReference type="InterPro" id="IPR036291">
    <property type="entry name" value="NAD(P)-bd_dom_sf"/>
</dbReference>
<keyword evidence="5" id="KW-1185">Reference proteome</keyword>
<dbReference type="Gene3D" id="3.40.50.720">
    <property type="entry name" value="NAD(P)-binding Rossmann-like Domain"/>
    <property type="match status" value="2"/>
</dbReference>
<keyword evidence="2" id="KW-1133">Transmembrane helix</keyword>
<evidence type="ECO:0000313" key="4">
    <source>
        <dbReference type="EMBL" id="WXL27352.1"/>
    </source>
</evidence>
<dbReference type="InterPro" id="IPR003869">
    <property type="entry name" value="Polysac_CapD-like"/>
</dbReference>
<dbReference type="Pfam" id="PF02719">
    <property type="entry name" value="Polysacc_synt_2"/>
    <property type="match status" value="1"/>
</dbReference>
<evidence type="ECO:0000259" key="3">
    <source>
        <dbReference type="Pfam" id="PF02719"/>
    </source>
</evidence>
<evidence type="ECO:0000256" key="1">
    <source>
        <dbReference type="ARBA" id="ARBA00007430"/>
    </source>
</evidence>
<evidence type="ECO:0000256" key="2">
    <source>
        <dbReference type="SAM" id="Phobius"/>
    </source>
</evidence>
<evidence type="ECO:0000313" key="5">
    <source>
        <dbReference type="Proteomes" id="UP001476583"/>
    </source>
</evidence>
<feature type="transmembrane region" description="Helical" evidence="2">
    <location>
        <begin position="21"/>
        <end position="40"/>
    </location>
</feature>
<reference evidence="4 5" key="1">
    <citation type="submission" date="2024-03" db="EMBL/GenBank/DDBJ databases">
        <title>Complete genome of BD2.</title>
        <authorList>
            <person name="Cao G."/>
        </authorList>
    </citation>
    <scope>NUCLEOTIDE SEQUENCE [LARGE SCALE GENOMIC DNA]</scope>
    <source>
        <strain evidence="4 5">BD2</strain>
    </source>
</reference>
<dbReference type="EMBL" id="CP148074">
    <property type="protein sequence ID" value="WXL27352.1"/>
    <property type="molecule type" value="Genomic_DNA"/>
</dbReference>
<dbReference type="PANTHER" id="PTHR43318:SF1">
    <property type="entry name" value="POLYSACCHARIDE BIOSYNTHESIS PROTEIN EPSC-RELATED"/>
    <property type="match status" value="1"/>
</dbReference>
<dbReference type="PANTHER" id="PTHR43318">
    <property type="entry name" value="UDP-N-ACETYLGLUCOSAMINE 4,6-DEHYDRATASE"/>
    <property type="match status" value="1"/>
</dbReference>
<feature type="transmembrane region" description="Helical" evidence="2">
    <location>
        <begin position="84"/>
        <end position="106"/>
    </location>
</feature>
<feature type="transmembrane region" description="Helical" evidence="2">
    <location>
        <begin position="118"/>
        <end position="136"/>
    </location>
</feature>
<feature type="domain" description="Polysaccharide biosynthesis protein CapD-like" evidence="3">
    <location>
        <begin position="300"/>
        <end position="607"/>
    </location>
</feature>
<proteinExistence type="inferred from homology"/>
<keyword evidence="2" id="KW-0812">Transmembrane</keyword>
<dbReference type="InterPro" id="IPR051203">
    <property type="entry name" value="Polysaccharide_Synthase-Rel"/>
</dbReference>
<keyword evidence="2" id="KW-0472">Membrane</keyword>
<protein>
    <submittedName>
        <fullName evidence="4">Nucleoside-diphosphate sugar epimerase/dehydratase</fullName>
    </submittedName>
</protein>
<name>A0ABZ2RLE3_ECTME</name>
<dbReference type="Pfam" id="PF13727">
    <property type="entry name" value="CoA_binding_3"/>
    <property type="match status" value="1"/>
</dbReference>
<accession>A0ABZ2RLE3</accession>